<dbReference type="PANTHER" id="PTHR10098:SF108">
    <property type="entry name" value="TETRATRICOPEPTIDE REPEAT PROTEIN 28"/>
    <property type="match status" value="1"/>
</dbReference>
<dbReference type="STRING" id="1157490.EL26_06085"/>
<protein>
    <recommendedName>
        <fullName evidence="2">HTH cro/C1-type domain-containing protein</fullName>
    </recommendedName>
</protein>
<dbReference type="InterPro" id="IPR011990">
    <property type="entry name" value="TPR-like_helical_dom_sf"/>
</dbReference>
<proteinExistence type="predicted"/>
<comment type="caution">
    <text evidence="3">The sequence shown here is derived from an EMBL/GenBank/DDBJ whole genome shotgun (WGS) entry which is preliminary data.</text>
</comment>
<feature type="repeat" description="TPR" evidence="1">
    <location>
        <begin position="347"/>
        <end position="380"/>
    </location>
</feature>
<dbReference type="SMART" id="SM00530">
    <property type="entry name" value="HTH_XRE"/>
    <property type="match status" value="1"/>
</dbReference>
<dbReference type="Pfam" id="PF13424">
    <property type="entry name" value="TPR_12"/>
    <property type="match status" value="1"/>
</dbReference>
<gene>
    <name evidence="3" type="ORF">EL26_06085</name>
</gene>
<dbReference type="SUPFAM" id="SSF48452">
    <property type="entry name" value="TPR-like"/>
    <property type="match status" value="2"/>
</dbReference>
<evidence type="ECO:0000259" key="2">
    <source>
        <dbReference type="PROSITE" id="PS50943"/>
    </source>
</evidence>
<dbReference type="SUPFAM" id="SSF47413">
    <property type="entry name" value="lambda repressor-like DNA-binding domains"/>
    <property type="match status" value="1"/>
</dbReference>
<dbReference type="Proteomes" id="UP000027931">
    <property type="component" value="Unassembled WGS sequence"/>
</dbReference>
<dbReference type="EMBL" id="JMIR01000006">
    <property type="protein sequence ID" value="KEO84033.1"/>
    <property type="molecule type" value="Genomic_DNA"/>
</dbReference>
<dbReference type="RefSeq" id="WP_038085578.1">
    <property type="nucleotide sequence ID" value="NZ_JMIR01000006.1"/>
</dbReference>
<evidence type="ECO:0000313" key="3">
    <source>
        <dbReference type="EMBL" id="KEO84033.1"/>
    </source>
</evidence>
<dbReference type="OrthoDB" id="2470999at2"/>
<dbReference type="Pfam" id="PF01381">
    <property type="entry name" value="HTH_3"/>
    <property type="match status" value="1"/>
</dbReference>
<dbReference type="InterPro" id="IPR019734">
    <property type="entry name" value="TPR_rpt"/>
</dbReference>
<dbReference type="PANTHER" id="PTHR10098">
    <property type="entry name" value="RAPSYN-RELATED"/>
    <property type="match status" value="1"/>
</dbReference>
<dbReference type="PROSITE" id="PS50943">
    <property type="entry name" value="HTH_CROC1"/>
    <property type="match status" value="1"/>
</dbReference>
<keyword evidence="4" id="KW-1185">Reference proteome</keyword>
<reference evidence="3 4" key="1">
    <citation type="journal article" date="2013" name="Int. J. Syst. Evol. Microbiol.">
        <title>Tumebacillus flagellatus sp. nov., an alpha-amylase/pullulanase-producing bacterium isolated from cassava wastewater.</title>
        <authorList>
            <person name="Wang Q."/>
            <person name="Xie N."/>
            <person name="Qin Y."/>
            <person name="Shen N."/>
            <person name="Zhu J."/>
            <person name="Mi H."/>
            <person name="Huang R."/>
        </authorList>
    </citation>
    <scope>NUCLEOTIDE SEQUENCE [LARGE SCALE GENOMIC DNA]</scope>
    <source>
        <strain evidence="3 4">GST4</strain>
    </source>
</reference>
<sequence>MDKSLGQKIREWRMRKGITQTELAEGLVTPSMISQIESDKANPSFKLLEGISRKLNVPIDEFLMDMQDQLEEDTRYKLAKSLMGSKDYQKAISVLESLDGADEHHADEVKLDLADAYVFSKEFEKANKLLEGMIEEIALERDRSRAVKLYMKLGWAKMQARDYVLAKHYLNQALKELTKVQDFPKEDRGVLYIRYSVTLSHLGEASVALLYYKEAIETLQGTSNLHLLGDAYQGLANTYYRLHDYEQAAENTRTAITMFRSVSNKLLEYRSKQNYGIIQYELGNFKDSVAQFDECIEEFKSIGEQEMVANIYGEMGILNYRQKNYQEAEKWCFRALELLPAEHSERAFVHRTLGIMYKELQNYDRALEYMLSSVALFEKFGLLGEASKCYAQIVSIYDSRGELDKASVFMQKMTTSMQEGLRVRGLYL</sequence>
<feature type="domain" description="HTH cro/C1-type" evidence="2">
    <location>
        <begin position="9"/>
        <end position="62"/>
    </location>
</feature>
<dbReference type="eggNOG" id="COG1396">
    <property type="taxonomic scope" value="Bacteria"/>
</dbReference>
<dbReference type="Gene3D" id="1.25.40.10">
    <property type="entry name" value="Tetratricopeptide repeat domain"/>
    <property type="match status" value="3"/>
</dbReference>
<dbReference type="PROSITE" id="PS50005">
    <property type="entry name" value="TPR"/>
    <property type="match status" value="2"/>
</dbReference>
<dbReference type="SMART" id="SM00028">
    <property type="entry name" value="TPR"/>
    <property type="match status" value="6"/>
</dbReference>
<dbReference type="CDD" id="cd00093">
    <property type="entry name" value="HTH_XRE"/>
    <property type="match status" value="1"/>
</dbReference>
<dbReference type="eggNOG" id="COG0457">
    <property type="taxonomic scope" value="Bacteria"/>
</dbReference>
<dbReference type="InterPro" id="IPR010982">
    <property type="entry name" value="Lambda_DNA-bd_dom_sf"/>
</dbReference>
<keyword evidence="1" id="KW-0802">TPR repeat</keyword>
<dbReference type="Pfam" id="PF14559">
    <property type="entry name" value="TPR_19"/>
    <property type="match status" value="1"/>
</dbReference>
<evidence type="ECO:0000313" key="4">
    <source>
        <dbReference type="Proteomes" id="UP000027931"/>
    </source>
</evidence>
<dbReference type="GO" id="GO:0003677">
    <property type="term" value="F:DNA binding"/>
    <property type="evidence" value="ECO:0007669"/>
    <property type="project" value="InterPro"/>
</dbReference>
<feature type="repeat" description="TPR" evidence="1">
    <location>
        <begin position="309"/>
        <end position="342"/>
    </location>
</feature>
<accession>A0A074LVI5</accession>
<name>A0A074LVI5_9BACL</name>
<evidence type="ECO:0000256" key="1">
    <source>
        <dbReference type="PROSITE-ProRule" id="PRU00339"/>
    </source>
</evidence>
<dbReference type="AlphaFoldDB" id="A0A074LVI5"/>
<dbReference type="Gene3D" id="1.10.260.40">
    <property type="entry name" value="lambda repressor-like DNA-binding domains"/>
    <property type="match status" value="1"/>
</dbReference>
<dbReference type="InterPro" id="IPR001387">
    <property type="entry name" value="Cro/C1-type_HTH"/>
</dbReference>
<organism evidence="3 4">
    <name type="scientific">Tumebacillus flagellatus</name>
    <dbReference type="NCBI Taxonomy" id="1157490"/>
    <lineage>
        <taxon>Bacteria</taxon>
        <taxon>Bacillati</taxon>
        <taxon>Bacillota</taxon>
        <taxon>Bacilli</taxon>
        <taxon>Bacillales</taxon>
        <taxon>Alicyclobacillaceae</taxon>
        <taxon>Tumebacillus</taxon>
    </lineage>
</organism>